<protein>
    <submittedName>
        <fullName evidence="2">DUF4304 domain-containing protein</fullName>
    </submittedName>
</protein>
<gene>
    <name evidence="2" type="ORF">EGT67_14605</name>
</gene>
<dbReference type="OrthoDB" id="2598749at2"/>
<feature type="region of interest" description="Disordered" evidence="1">
    <location>
        <begin position="1"/>
        <end position="22"/>
    </location>
</feature>
<reference evidence="2 3" key="1">
    <citation type="submission" date="2018-11" db="EMBL/GenBank/DDBJ databases">
        <title>Rhodococcus spongicola sp. nov. and Rhodococcus xishaensis sp. nov. from marine sponges.</title>
        <authorList>
            <person name="Li L."/>
            <person name="Lin H.W."/>
        </authorList>
    </citation>
    <scope>NUCLEOTIDE SEQUENCE [LARGE SCALE GENOMIC DNA]</scope>
    <source>
        <strain evidence="2 3">CCTCC AB2014297</strain>
    </source>
</reference>
<name>A0A3S3ZUQ6_9NOCA</name>
<keyword evidence="3" id="KW-1185">Reference proteome</keyword>
<sequence length="247" mass="26778">MNTPSTSRGPETDGRNRRPSRIDARVARPVRRRPLVGCAPVDDSVSVGFDGVERDHVRPFLKGLGFRKRALAFTRVRGGLTDVVSLQRSSGNAGGNVRFYVNCGVYSAEFATTIGETVTERPREVDCQFRCRLESLASGAPPWFEITGEAPAEPIGSAVVAALDTAVRALGAIDTTDALADRISGGVVIEAFRYRVATEDWAAARAVYWSIRAEFGGEARWPRIDDNLRGHVPDAQRALVMSASYPG</sequence>
<feature type="compositionally biased region" description="Basic and acidic residues" evidence="1">
    <location>
        <begin position="10"/>
        <end position="22"/>
    </location>
</feature>
<dbReference type="EMBL" id="RKLP01000007">
    <property type="protein sequence ID" value="RVW08753.1"/>
    <property type="molecule type" value="Genomic_DNA"/>
</dbReference>
<proteinExistence type="predicted"/>
<evidence type="ECO:0000313" key="2">
    <source>
        <dbReference type="EMBL" id="RVW08753.1"/>
    </source>
</evidence>
<dbReference type="InterPro" id="IPR025412">
    <property type="entry name" value="DUF4304"/>
</dbReference>
<comment type="caution">
    <text evidence="2">The sequence shown here is derived from an EMBL/GenBank/DDBJ whole genome shotgun (WGS) entry which is preliminary data.</text>
</comment>
<evidence type="ECO:0000313" key="3">
    <source>
        <dbReference type="Proteomes" id="UP000286208"/>
    </source>
</evidence>
<accession>A0A3S3ZUQ6</accession>
<dbReference type="Proteomes" id="UP000286208">
    <property type="component" value="Unassembled WGS sequence"/>
</dbReference>
<evidence type="ECO:0000256" key="1">
    <source>
        <dbReference type="SAM" id="MobiDB-lite"/>
    </source>
</evidence>
<organism evidence="2 3">
    <name type="scientific">Prescottella agglutinans</name>
    <dbReference type="NCBI Taxonomy" id="1644129"/>
    <lineage>
        <taxon>Bacteria</taxon>
        <taxon>Bacillati</taxon>
        <taxon>Actinomycetota</taxon>
        <taxon>Actinomycetes</taxon>
        <taxon>Mycobacteriales</taxon>
        <taxon>Nocardiaceae</taxon>
        <taxon>Prescottella</taxon>
    </lineage>
</organism>
<dbReference type="Pfam" id="PF14137">
    <property type="entry name" value="DUF4304"/>
    <property type="match status" value="1"/>
</dbReference>
<dbReference type="AlphaFoldDB" id="A0A3S3ZUQ6"/>